<dbReference type="GO" id="GO:0008410">
    <property type="term" value="F:CoA-transferase activity"/>
    <property type="evidence" value="ECO:0007669"/>
    <property type="project" value="InterPro"/>
</dbReference>
<dbReference type="InterPro" id="IPR004165">
    <property type="entry name" value="CoA_trans_fam_I"/>
</dbReference>
<reference evidence="4" key="1">
    <citation type="submission" date="2016-10" db="EMBL/GenBank/DDBJ databases">
        <authorList>
            <person name="de Groot N.N."/>
        </authorList>
    </citation>
    <scope>NUCLEOTIDE SEQUENCE [LARGE SCALE GENOMIC DNA]</scope>
    <source>
        <strain evidence="4">UNC267MFSha1.1M11</strain>
    </source>
</reference>
<feature type="region of interest" description="Disordered" evidence="2">
    <location>
        <begin position="249"/>
        <end position="270"/>
    </location>
</feature>
<dbReference type="Proteomes" id="UP000515498">
    <property type="component" value="Chromosome"/>
</dbReference>
<organism evidence="4 5">
    <name type="scientific">Mycolicibacterium fluoranthenivorans</name>
    <dbReference type="NCBI Taxonomy" id="258505"/>
    <lineage>
        <taxon>Bacteria</taxon>
        <taxon>Bacillati</taxon>
        <taxon>Actinomycetota</taxon>
        <taxon>Actinomycetes</taxon>
        <taxon>Mycobacteriales</taxon>
        <taxon>Mycobacteriaceae</taxon>
        <taxon>Mycolicibacterium</taxon>
    </lineage>
</organism>
<accession>A0A1G4WZ70</accession>
<dbReference type="KEGG" id="mflu:HZU40_06610"/>
<evidence type="ECO:0000256" key="2">
    <source>
        <dbReference type="SAM" id="MobiDB-lite"/>
    </source>
</evidence>
<dbReference type="RefSeq" id="WP_090363820.1">
    <property type="nucleotide sequence ID" value="NZ_CP059894.1"/>
</dbReference>
<dbReference type="InterPro" id="IPR012792">
    <property type="entry name" value="3-oxoacid_CoA-transf_A"/>
</dbReference>
<protein>
    <submittedName>
        <fullName evidence="4">3-oxoacid CoA-transferase subunit A</fullName>
    </submittedName>
    <submittedName>
        <fullName evidence="3">CoA transferase subunit A</fullName>
    </submittedName>
</protein>
<evidence type="ECO:0000256" key="1">
    <source>
        <dbReference type="ARBA" id="ARBA00022679"/>
    </source>
</evidence>
<dbReference type="NCBIfam" id="TIGR02429">
    <property type="entry name" value="pcaI_scoA_fam"/>
    <property type="match status" value="1"/>
</dbReference>
<reference evidence="3 6" key="3">
    <citation type="submission" date="2020-07" db="EMBL/GenBank/DDBJ databases">
        <title>Draft genome sequence of four isobutane-metabolizing strains capable of cometabolically degrading diverse ether contaminants.</title>
        <authorList>
            <person name="Chen W."/>
            <person name="Faulkner N."/>
            <person name="Smith C."/>
            <person name="Hyman M."/>
        </authorList>
    </citation>
    <scope>NUCLEOTIDE SEQUENCE [LARGE SCALE GENOMIC DNA]</scope>
    <source>
        <strain evidence="3 6">2A</strain>
    </source>
</reference>
<dbReference type="InterPro" id="IPR037171">
    <property type="entry name" value="NagB/RpiA_transferase-like"/>
</dbReference>
<gene>
    <name evidence="3" type="ORF">HZU40_06610</name>
    <name evidence="4" type="ORF">SAMN02799620_05692</name>
</gene>
<reference evidence="5" key="2">
    <citation type="submission" date="2016-10" db="EMBL/GenBank/DDBJ databases">
        <authorList>
            <person name="Varghese N."/>
            <person name="Submissions S."/>
        </authorList>
    </citation>
    <scope>NUCLEOTIDE SEQUENCE [LARGE SCALE GENOMIC DNA]</scope>
    <source>
        <strain evidence="5">UNC267MFSha1.1M11</strain>
    </source>
</reference>
<dbReference type="Pfam" id="PF01144">
    <property type="entry name" value="CoA_trans"/>
    <property type="match status" value="1"/>
</dbReference>
<dbReference type="Gene3D" id="3.40.1080.10">
    <property type="entry name" value="Glutaconate Coenzyme A-transferase"/>
    <property type="match status" value="1"/>
</dbReference>
<dbReference type="SUPFAM" id="SSF100950">
    <property type="entry name" value="NagB/RpiA/CoA transferase-like"/>
    <property type="match status" value="1"/>
</dbReference>
<evidence type="ECO:0000313" key="3">
    <source>
        <dbReference type="EMBL" id="QNJ93964.1"/>
    </source>
</evidence>
<dbReference type="STRING" id="1502745.SAMN02799620_05692"/>
<name>A0A1G4WZ70_9MYCO</name>
<evidence type="ECO:0000313" key="5">
    <source>
        <dbReference type="Proteomes" id="UP000199707"/>
    </source>
</evidence>
<evidence type="ECO:0000313" key="6">
    <source>
        <dbReference type="Proteomes" id="UP000515498"/>
    </source>
</evidence>
<dbReference type="PANTHER" id="PTHR13707">
    <property type="entry name" value="KETOACID-COENZYME A TRANSFERASE"/>
    <property type="match status" value="1"/>
</dbReference>
<dbReference type="SMART" id="SM00882">
    <property type="entry name" value="CoA_trans"/>
    <property type="match status" value="1"/>
</dbReference>
<keyword evidence="1 4" id="KW-0808">Transferase</keyword>
<dbReference type="EMBL" id="FMUB01000015">
    <property type="protein sequence ID" value="SCX32758.1"/>
    <property type="molecule type" value="Genomic_DNA"/>
</dbReference>
<feature type="compositionally biased region" description="Basic and acidic residues" evidence="2">
    <location>
        <begin position="260"/>
        <end position="270"/>
    </location>
</feature>
<sequence>MDKTVATAAEAVSDIPDSIMLATGGFGICGIPSALLAALAELGSRDITLVSNNCGIAGVGNSLLLEKRQIRRLIASYVGENKELERQYLSGEVEIELNPQGTLAERLRAGGSGIAAFYTRSGVGTQIADGGLPIRYAADGSVAVASSPKPVKALSWDGVEQPFVLEEALRPDFALIHAWKGDRHGNLVFRKAARNFNPLCAMAAKVTAAEVEVLVEPGELDTDAVHLPGVYVDRVLPLTAAEIAGKGIERRTVRPGPADAADRHSKDEVA</sequence>
<dbReference type="EMBL" id="CP059894">
    <property type="protein sequence ID" value="QNJ93964.1"/>
    <property type="molecule type" value="Genomic_DNA"/>
</dbReference>
<dbReference type="Proteomes" id="UP000199707">
    <property type="component" value="Unassembled WGS sequence"/>
</dbReference>
<dbReference type="AlphaFoldDB" id="A0A1G4WZ70"/>
<evidence type="ECO:0000313" key="4">
    <source>
        <dbReference type="EMBL" id="SCX32758.1"/>
    </source>
</evidence>
<dbReference type="PANTHER" id="PTHR13707:SF60">
    <property type="entry name" value="ACETATE COA-TRANSFERASE SUBUNIT ALPHA"/>
    <property type="match status" value="1"/>
</dbReference>
<proteinExistence type="predicted"/>